<evidence type="ECO:0000256" key="4">
    <source>
        <dbReference type="ARBA" id="ARBA00023136"/>
    </source>
</evidence>
<gene>
    <name evidence="8" type="ORF">EDC23_1032</name>
</gene>
<evidence type="ECO:0000313" key="8">
    <source>
        <dbReference type="EMBL" id="TDY02657.1"/>
    </source>
</evidence>
<proteinExistence type="predicted"/>
<evidence type="ECO:0000259" key="7">
    <source>
        <dbReference type="Pfam" id="PF06305"/>
    </source>
</evidence>
<feature type="transmembrane region" description="Helical" evidence="6">
    <location>
        <begin position="41"/>
        <end position="65"/>
    </location>
</feature>
<organism evidence="8 9">
    <name type="scientific">Thiohalophilus thiocyanatoxydans</name>
    <dbReference type="NCBI Taxonomy" id="381308"/>
    <lineage>
        <taxon>Bacteria</taxon>
        <taxon>Pseudomonadati</taxon>
        <taxon>Pseudomonadota</taxon>
        <taxon>Gammaproteobacteria</taxon>
        <taxon>Thiohalomonadales</taxon>
        <taxon>Thiohalophilaceae</taxon>
        <taxon>Thiohalophilus</taxon>
    </lineage>
</organism>
<protein>
    <submittedName>
        <fullName evidence="8">Putative membrane protein</fullName>
    </submittedName>
</protein>
<dbReference type="Pfam" id="PF06305">
    <property type="entry name" value="LapA_dom"/>
    <property type="match status" value="1"/>
</dbReference>
<dbReference type="OrthoDB" id="5796780at2"/>
<keyword evidence="3 6" id="KW-1133">Transmembrane helix</keyword>
<keyword evidence="5" id="KW-0175">Coiled coil</keyword>
<evidence type="ECO:0000256" key="3">
    <source>
        <dbReference type="ARBA" id="ARBA00022989"/>
    </source>
</evidence>
<name>A0A4R8IXL7_9GAMM</name>
<keyword evidence="2 6" id="KW-0812">Transmembrane</keyword>
<dbReference type="GO" id="GO:0005886">
    <property type="term" value="C:plasma membrane"/>
    <property type="evidence" value="ECO:0007669"/>
    <property type="project" value="InterPro"/>
</dbReference>
<accession>A0A4R8IXL7</accession>
<evidence type="ECO:0000256" key="2">
    <source>
        <dbReference type="ARBA" id="ARBA00022692"/>
    </source>
</evidence>
<keyword evidence="1" id="KW-1003">Cell membrane</keyword>
<feature type="domain" description="Lipopolysaccharide assembly protein A" evidence="7">
    <location>
        <begin position="23"/>
        <end position="86"/>
    </location>
</feature>
<evidence type="ECO:0000256" key="5">
    <source>
        <dbReference type="SAM" id="Coils"/>
    </source>
</evidence>
<keyword evidence="9" id="KW-1185">Reference proteome</keyword>
<dbReference type="AlphaFoldDB" id="A0A4R8IXL7"/>
<evidence type="ECO:0000313" key="9">
    <source>
        <dbReference type="Proteomes" id="UP000294914"/>
    </source>
</evidence>
<comment type="caution">
    <text evidence="8">The sequence shown here is derived from an EMBL/GenBank/DDBJ whole genome shotgun (WGS) entry which is preliminary data.</text>
</comment>
<dbReference type="Proteomes" id="UP000294914">
    <property type="component" value="Unassembled WGS sequence"/>
</dbReference>
<evidence type="ECO:0000256" key="6">
    <source>
        <dbReference type="SAM" id="Phobius"/>
    </source>
</evidence>
<feature type="coiled-coil region" evidence="5">
    <location>
        <begin position="64"/>
        <end position="91"/>
    </location>
</feature>
<dbReference type="EMBL" id="SOQX01000002">
    <property type="protein sequence ID" value="TDY02657.1"/>
    <property type="molecule type" value="Genomic_DNA"/>
</dbReference>
<sequence length="97" mass="10790">MLKIIYIAIIVLLVITGLVFAVLNAEPVAFNYYFDTLSIPLSLSMLVAMIIGAILGVLASTGVILRHKREIARLRKAVDMSEKEINNLRSIPLRDDH</sequence>
<evidence type="ECO:0000256" key="1">
    <source>
        <dbReference type="ARBA" id="ARBA00022475"/>
    </source>
</evidence>
<reference evidence="8 9" key="1">
    <citation type="submission" date="2019-03" db="EMBL/GenBank/DDBJ databases">
        <title>Genomic Encyclopedia of Type Strains, Phase IV (KMG-IV): sequencing the most valuable type-strain genomes for metagenomic binning, comparative biology and taxonomic classification.</title>
        <authorList>
            <person name="Goeker M."/>
        </authorList>
    </citation>
    <scope>NUCLEOTIDE SEQUENCE [LARGE SCALE GENOMIC DNA]</scope>
    <source>
        <strain evidence="8 9">DSM 16326</strain>
    </source>
</reference>
<dbReference type="RefSeq" id="WP_134081811.1">
    <property type="nucleotide sequence ID" value="NZ_SOQX01000002.1"/>
</dbReference>
<keyword evidence="4 6" id="KW-0472">Membrane</keyword>
<dbReference type="InterPro" id="IPR010445">
    <property type="entry name" value="LapA_dom"/>
</dbReference>